<dbReference type="Pfam" id="PF01042">
    <property type="entry name" value="Ribonuc_L-PSP"/>
    <property type="match status" value="1"/>
</dbReference>
<dbReference type="InterPro" id="IPR035959">
    <property type="entry name" value="RutC-like_sf"/>
</dbReference>
<dbReference type="SUPFAM" id="SSF55298">
    <property type="entry name" value="YjgF-like"/>
    <property type="match status" value="1"/>
</dbReference>
<dbReference type="EMBL" id="JAVRRD010000019">
    <property type="protein sequence ID" value="KAK5049476.1"/>
    <property type="molecule type" value="Genomic_DNA"/>
</dbReference>
<gene>
    <name evidence="1" type="ORF">LTR84_004405</name>
</gene>
<sequence length="136" mass="14894">MAPKQVVFSEKGLKSPLLSQAIIHNGTVYVSGHIGLDTATNQVVEGSVADRTRKALENIKIVLEEAGSSLEKILKMNIYITSMQDYAAMNQACASHPFADLPHSTPLTQKQSSRSFQNQDLHGPASLLQSYHSRQM</sequence>
<dbReference type="Gene3D" id="3.30.1330.40">
    <property type="entry name" value="RutC-like"/>
    <property type="match status" value="1"/>
</dbReference>
<accession>A0AAV9N7G9</accession>
<keyword evidence="2" id="KW-1185">Reference proteome</keyword>
<dbReference type="GO" id="GO:0005829">
    <property type="term" value="C:cytosol"/>
    <property type="evidence" value="ECO:0007669"/>
    <property type="project" value="TreeGrafter"/>
</dbReference>
<dbReference type="PANTHER" id="PTHR11803">
    <property type="entry name" value="2-IMINOBUTANOATE/2-IMINOPROPANOATE DEAMINASE RIDA"/>
    <property type="match status" value="1"/>
</dbReference>
<dbReference type="InterPro" id="IPR006175">
    <property type="entry name" value="YjgF/YER057c/UK114"/>
</dbReference>
<dbReference type="GO" id="GO:0005739">
    <property type="term" value="C:mitochondrion"/>
    <property type="evidence" value="ECO:0007669"/>
    <property type="project" value="TreeGrafter"/>
</dbReference>
<dbReference type="RefSeq" id="XP_064704521.1">
    <property type="nucleotide sequence ID" value="XM_064847982.1"/>
</dbReference>
<dbReference type="Proteomes" id="UP001358417">
    <property type="component" value="Unassembled WGS sequence"/>
</dbReference>
<reference evidence="1 2" key="1">
    <citation type="submission" date="2023-08" db="EMBL/GenBank/DDBJ databases">
        <title>Black Yeasts Isolated from many extreme environments.</title>
        <authorList>
            <person name="Coleine C."/>
            <person name="Stajich J.E."/>
            <person name="Selbmann L."/>
        </authorList>
    </citation>
    <scope>NUCLEOTIDE SEQUENCE [LARGE SCALE GENOMIC DNA]</scope>
    <source>
        <strain evidence="1 2">CCFEE 5792</strain>
    </source>
</reference>
<organism evidence="1 2">
    <name type="scientific">Exophiala bonariae</name>
    <dbReference type="NCBI Taxonomy" id="1690606"/>
    <lineage>
        <taxon>Eukaryota</taxon>
        <taxon>Fungi</taxon>
        <taxon>Dikarya</taxon>
        <taxon>Ascomycota</taxon>
        <taxon>Pezizomycotina</taxon>
        <taxon>Eurotiomycetes</taxon>
        <taxon>Chaetothyriomycetidae</taxon>
        <taxon>Chaetothyriales</taxon>
        <taxon>Herpotrichiellaceae</taxon>
        <taxon>Exophiala</taxon>
    </lineage>
</organism>
<name>A0AAV9N7G9_9EURO</name>
<comment type="caution">
    <text evidence="1">The sequence shown here is derived from an EMBL/GenBank/DDBJ whole genome shotgun (WGS) entry which is preliminary data.</text>
</comment>
<dbReference type="GeneID" id="89972583"/>
<protein>
    <submittedName>
        <fullName evidence="1">Uncharacterized protein</fullName>
    </submittedName>
</protein>
<evidence type="ECO:0000313" key="1">
    <source>
        <dbReference type="EMBL" id="KAK5049476.1"/>
    </source>
</evidence>
<evidence type="ECO:0000313" key="2">
    <source>
        <dbReference type="Proteomes" id="UP001358417"/>
    </source>
</evidence>
<proteinExistence type="predicted"/>
<dbReference type="GO" id="GO:0019239">
    <property type="term" value="F:deaminase activity"/>
    <property type="evidence" value="ECO:0007669"/>
    <property type="project" value="TreeGrafter"/>
</dbReference>
<dbReference type="CDD" id="cd00448">
    <property type="entry name" value="YjgF_YER057c_UK114_family"/>
    <property type="match status" value="1"/>
</dbReference>
<dbReference type="AlphaFoldDB" id="A0AAV9N7G9"/>
<dbReference type="PANTHER" id="PTHR11803:SF42">
    <property type="entry name" value="MMF1"/>
    <property type="match status" value="1"/>
</dbReference>